<protein>
    <submittedName>
        <fullName evidence="2">Uncharacterized protein</fullName>
    </submittedName>
</protein>
<evidence type="ECO:0000256" key="1">
    <source>
        <dbReference type="SAM" id="MobiDB-lite"/>
    </source>
</evidence>
<accession>A0A6L2MGN6</accession>
<gene>
    <name evidence="2" type="ORF">Tci_044425</name>
</gene>
<reference evidence="2" key="1">
    <citation type="journal article" date="2019" name="Sci. Rep.">
        <title>Draft genome of Tanacetum cinerariifolium, the natural source of mosquito coil.</title>
        <authorList>
            <person name="Yamashiro T."/>
            <person name="Shiraishi A."/>
            <person name="Satake H."/>
            <person name="Nakayama K."/>
        </authorList>
    </citation>
    <scope>NUCLEOTIDE SEQUENCE</scope>
</reference>
<evidence type="ECO:0000313" key="2">
    <source>
        <dbReference type="EMBL" id="GEU72447.1"/>
    </source>
</evidence>
<organism evidence="2">
    <name type="scientific">Tanacetum cinerariifolium</name>
    <name type="common">Dalmatian daisy</name>
    <name type="synonym">Chrysanthemum cinerariifolium</name>
    <dbReference type="NCBI Taxonomy" id="118510"/>
    <lineage>
        <taxon>Eukaryota</taxon>
        <taxon>Viridiplantae</taxon>
        <taxon>Streptophyta</taxon>
        <taxon>Embryophyta</taxon>
        <taxon>Tracheophyta</taxon>
        <taxon>Spermatophyta</taxon>
        <taxon>Magnoliopsida</taxon>
        <taxon>eudicotyledons</taxon>
        <taxon>Gunneridae</taxon>
        <taxon>Pentapetalae</taxon>
        <taxon>asterids</taxon>
        <taxon>campanulids</taxon>
        <taxon>Asterales</taxon>
        <taxon>Asteraceae</taxon>
        <taxon>Asteroideae</taxon>
        <taxon>Anthemideae</taxon>
        <taxon>Anthemidinae</taxon>
        <taxon>Tanacetum</taxon>
    </lineage>
</organism>
<feature type="region of interest" description="Disordered" evidence="1">
    <location>
        <begin position="36"/>
        <end position="56"/>
    </location>
</feature>
<name>A0A6L2MGN6_TANCI</name>
<sequence length="315" mass="36309">MVSTRASISKASKRLKIYIVPPKQLFVDLTHDDTKTPLPKHQLSSPSAPNAPLKVPSTKDVPAVYIQQFWKTVKQVPNANDTIRFTTGRETITYTVDMFRDTLKLPVEIPDNPFIEQTYLKRRRMIRKDDNDNENDDYDDHTLEHLTNTFITKEYFEGKMKEMFDNLNNLVQELSVEKTNELLKEAIPRMVNDAVKTVLNTMGCAETIEEMLEIKVIEMGGNEEVFSLYSSAEIGEEEFEVYFQGGLRNDDYFDANEDYVRINSGDQLRLSRSATQTIRSPILRVLPKMITYGWEYDCLWAVCDEASEEVVAFNS</sequence>
<dbReference type="AlphaFoldDB" id="A0A6L2MGN6"/>
<proteinExistence type="predicted"/>
<comment type="caution">
    <text evidence="2">The sequence shown here is derived from an EMBL/GenBank/DDBJ whole genome shotgun (WGS) entry which is preliminary data.</text>
</comment>
<dbReference type="EMBL" id="BKCJ010006495">
    <property type="protein sequence ID" value="GEU72447.1"/>
    <property type="molecule type" value="Genomic_DNA"/>
</dbReference>